<evidence type="ECO:0000313" key="3">
    <source>
        <dbReference type="Proteomes" id="UP001271249"/>
    </source>
</evidence>
<evidence type="ECO:0000313" key="2">
    <source>
        <dbReference type="EMBL" id="MDX8493275.1"/>
    </source>
</evidence>
<proteinExistence type="predicted"/>
<dbReference type="InterPro" id="IPR037401">
    <property type="entry name" value="SnoaL-like"/>
</dbReference>
<evidence type="ECO:0000259" key="1">
    <source>
        <dbReference type="Pfam" id="PF13474"/>
    </source>
</evidence>
<dbReference type="EMBL" id="JAVIJC010000017">
    <property type="protein sequence ID" value="MDX8493275.1"/>
    <property type="molecule type" value="Genomic_DNA"/>
</dbReference>
<dbReference type="RefSeq" id="WP_320227238.1">
    <property type="nucleotide sequence ID" value="NZ_JAVIJB010000016.1"/>
</dbReference>
<name>A0ABU4Z228_9HYPH</name>
<dbReference type="Proteomes" id="UP001271249">
    <property type="component" value="Unassembled WGS sequence"/>
</dbReference>
<comment type="caution">
    <text evidence="2">The sequence shown here is derived from an EMBL/GenBank/DDBJ whole genome shotgun (WGS) entry which is preliminary data.</text>
</comment>
<dbReference type="Pfam" id="PF13474">
    <property type="entry name" value="SnoaL_3"/>
    <property type="match status" value="1"/>
</dbReference>
<dbReference type="Gene3D" id="3.10.450.50">
    <property type="match status" value="1"/>
</dbReference>
<dbReference type="SUPFAM" id="SSF54427">
    <property type="entry name" value="NTF2-like"/>
    <property type="match status" value="1"/>
</dbReference>
<reference evidence="2 3" key="1">
    <citation type="submission" date="2023-08" db="EMBL/GenBank/DDBJ databases">
        <title>Implementing the SeqCode for naming new Mesorhizobium species isolated from Vachellia karroo root nodules.</title>
        <authorList>
            <person name="Van Lill M."/>
        </authorList>
    </citation>
    <scope>NUCLEOTIDE SEQUENCE [LARGE SCALE GENOMIC DNA]</scope>
    <source>
        <strain evidence="2 3">VK22B</strain>
    </source>
</reference>
<accession>A0ABU4Z228</accession>
<organism evidence="2 3">
    <name type="scientific">Mesorhizobium captivum</name>
    <dbReference type="NCBI Taxonomy" id="3072319"/>
    <lineage>
        <taxon>Bacteria</taxon>
        <taxon>Pseudomonadati</taxon>
        <taxon>Pseudomonadota</taxon>
        <taxon>Alphaproteobacteria</taxon>
        <taxon>Hyphomicrobiales</taxon>
        <taxon>Phyllobacteriaceae</taxon>
        <taxon>Mesorhizobium</taxon>
    </lineage>
</organism>
<feature type="domain" description="SnoaL-like" evidence="1">
    <location>
        <begin position="13"/>
        <end position="133"/>
    </location>
</feature>
<sequence>MESGTEAGNVGQIRDLIEHWAEAVRRKDIDGIRAHHAPDFVMFDVPPPLQFQGLDAYMATWPLFFGASPEPPVFDIVDLKITAGVDVAFAFALMRCVVVSGKDAGDLDFRLTICFRKIAGQWTFVHEHHSVPATD</sequence>
<gene>
    <name evidence="2" type="ORF">RFN29_17035</name>
</gene>
<protein>
    <submittedName>
        <fullName evidence="2">Nuclear transport factor 2 family protein</fullName>
    </submittedName>
</protein>
<keyword evidence="3" id="KW-1185">Reference proteome</keyword>
<dbReference type="InterPro" id="IPR032710">
    <property type="entry name" value="NTF2-like_dom_sf"/>
</dbReference>